<keyword evidence="1" id="KW-1133">Transmembrane helix</keyword>
<dbReference type="STRING" id="294747.C5MJL1"/>
<dbReference type="Pfam" id="PF03452">
    <property type="entry name" value="Anp1"/>
    <property type="match status" value="1"/>
</dbReference>
<dbReference type="VEuPathDB" id="FungiDB:CTRG_06254"/>
<sequence>MLTEFKRRKHIFLPILVILSIIGFVHYSSSISFNSLSNSNNSSVLKQQILISSNTNGKAAKYVPKFKKLTFIDYDFDFTKVTYTSTNEKFTSTYKSMNRDDGIVEDSSVNYFPGKQTILIMSVIGNSSPYGRDRNFEQFLETILSIVEDQSDYIISLSLLCNNPDEFNNIQKYFENELENNLELFSTLFESIIIVSAPFLDENSGFNRNE</sequence>
<keyword evidence="3" id="KW-1185">Reference proteome</keyword>
<dbReference type="AlphaFoldDB" id="C5MJL1"/>
<evidence type="ECO:0000256" key="1">
    <source>
        <dbReference type="SAM" id="Phobius"/>
    </source>
</evidence>
<organism evidence="2 3">
    <name type="scientific">Candida tropicalis (strain ATCC MYA-3404 / T1)</name>
    <name type="common">Yeast</name>
    <dbReference type="NCBI Taxonomy" id="294747"/>
    <lineage>
        <taxon>Eukaryota</taxon>
        <taxon>Fungi</taxon>
        <taxon>Dikarya</taxon>
        <taxon>Ascomycota</taxon>
        <taxon>Saccharomycotina</taxon>
        <taxon>Pichiomycetes</taxon>
        <taxon>Debaryomycetaceae</taxon>
        <taxon>Candida/Lodderomyces clade</taxon>
        <taxon>Candida</taxon>
    </lineage>
</organism>
<evidence type="ECO:0000313" key="2">
    <source>
        <dbReference type="EMBL" id="EER30083.1"/>
    </source>
</evidence>
<reference evidence="2 3" key="1">
    <citation type="journal article" date="2009" name="Nature">
        <title>Evolution of pathogenicity and sexual reproduction in eight Candida genomes.</title>
        <authorList>
            <person name="Butler G."/>
            <person name="Rasmussen M.D."/>
            <person name="Lin M.F."/>
            <person name="Santos M.A."/>
            <person name="Sakthikumar S."/>
            <person name="Munro C.A."/>
            <person name="Rheinbay E."/>
            <person name="Grabherr M."/>
            <person name="Forche A."/>
            <person name="Reedy J.L."/>
            <person name="Agrafioti I."/>
            <person name="Arnaud M.B."/>
            <person name="Bates S."/>
            <person name="Brown A.J."/>
            <person name="Brunke S."/>
            <person name="Costanzo M.C."/>
            <person name="Fitzpatrick D.A."/>
            <person name="de Groot P.W."/>
            <person name="Harris D."/>
            <person name="Hoyer L.L."/>
            <person name="Hube B."/>
            <person name="Klis F.M."/>
            <person name="Kodira C."/>
            <person name="Lennard N."/>
            <person name="Logue M.E."/>
            <person name="Martin R."/>
            <person name="Neiman A.M."/>
            <person name="Nikolaou E."/>
            <person name="Quail M.A."/>
            <person name="Quinn J."/>
            <person name="Santos M.C."/>
            <person name="Schmitzberger F.F."/>
            <person name="Sherlock G."/>
            <person name="Shah P."/>
            <person name="Silverstein K.A."/>
            <person name="Skrzypek M.S."/>
            <person name="Soll D."/>
            <person name="Staggs R."/>
            <person name="Stansfield I."/>
            <person name="Stumpf M.P."/>
            <person name="Sudbery P.E."/>
            <person name="Srikantha T."/>
            <person name="Zeng Q."/>
            <person name="Berman J."/>
            <person name="Berriman M."/>
            <person name="Heitman J."/>
            <person name="Gow N.A."/>
            <person name="Lorenz M.C."/>
            <person name="Birren B.W."/>
            <person name="Kellis M."/>
            <person name="Cuomo C.A."/>
        </authorList>
    </citation>
    <scope>NUCLEOTIDE SEQUENCE [LARGE SCALE GENOMIC DNA]</scope>
    <source>
        <strain evidence="3">ATCC MYA-3404 / T1</strain>
    </source>
</reference>
<keyword evidence="1" id="KW-0472">Membrane</keyword>
<dbReference type="RefSeq" id="XP_002547822.1">
    <property type="nucleotide sequence ID" value="XM_002547776.2"/>
</dbReference>
<feature type="non-terminal residue" evidence="2">
    <location>
        <position position="210"/>
    </location>
</feature>
<evidence type="ECO:0000313" key="3">
    <source>
        <dbReference type="Proteomes" id="UP000002037"/>
    </source>
</evidence>
<proteinExistence type="predicted"/>
<protein>
    <submittedName>
        <fullName evidence="2">Uncharacterized protein</fullName>
    </submittedName>
</protein>
<accession>C5MJL1</accession>
<keyword evidence="1" id="KW-0812">Transmembrane</keyword>
<gene>
    <name evidence="2" type="ORF">CTRG_06254</name>
</gene>
<dbReference type="GeneID" id="8296257"/>
<dbReference type="Proteomes" id="UP000002037">
    <property type="component" value="Unassembled WGS sequence"/>
</dbReference>
<feature type="transmembrane region" description="Helical" evidence="1">
    <location>
        <begin position="12"/>
        <end position="29"/>
    </location>
</feature>
<name>C5MJL1_CANTT</name>
<dbReference type="EMBL" id="GG692416">
    <property type="protein sequence ID" value="EER30083.1"/>
    <property type="molecule type" value="Genomic_DNA"/>
</dbReference>
<dbReference type="KEGG" id="ctp:CTRG_06254"/>